<proteinExistence type="predicted"/>
<evidence type="ECO:0000256" key="2">
    <source>
        <dbReference type="ARBA" id="ARBA00022561"/>
    </source>
</evidence>
<keyword evidence="3" id="KW-0946">Virion</keyword>
<evidence type="ECO:0000313" key="4">
    <source>
        <dbReference type="EMBL" id="QDH87003.1"/>
    </source>
</evidence>
<reference evidence="4" key="1">
    <citation type="submission" date="2019-05" db="EMBL/GenBank/DDBJ databases">
        <title>Metatranscriptomic reconstruction reveals RNA viruses with the potential to shape carbon cycling in soil.</title>
        <authorList>
            <person name="Starr E.P."/>
            <person name="Nuccio E."/>
            <person name="Pett-Ridge J."/>
            <person name="Banfield J.F."/>
            <person name="Firestone M.K."/>
        </authorList>
    </citation>
    <scope>NUCLEOTIDE SEQUENCE</scope>
    <source>
        <strain evidence="4">H3_Bulk_42_scaffold_356</strain>
    </source>
</reference>
<keyword evidence="2" id="KW-0167">Capsid protein</keyword>
<dbReference type="GO" id="GO:0019028">
    <property type="term" value="C:viral capsid"/>
    <property type="evidence" value="ECO:0007669"/>
    <property type="project" value="UniProtKB-KW"/>
</dbReference>
<dbReference type="Gene3D" id="3.30.380.10">
    <property type="entry name" value="MS2 Viral Coat Protein"/>
    <property type="match status" value="1"/>
</dbReference>
<comment type="subcellular location">
    <subcellularLocation>
        <location evidence="1">Virion</location>
    </subcellularLocation>
</comment>
<sequence>MPAFAPLTLNGLSGADHVFAPLGIDAKGVATFTVPGTSPVGDEVLTVGVSRAPNGGRIKTEIRLAIPKVQDVDVGGVIRPTLVRKGNITLTITTDPTAPHADRDELVLLLSSMLNNIDAPSIVAVLTALTPYY</sequence>
<dbReference type="SUPFAM" id="SSF55405">
    <property type="entry name" value="RNA bacteriophage capsid protein"/>
    <property type="match status" value="1"/>
</dbReference>
<gene>
    <name evidence="4" type="ORF">H3Bulk42356_000003</name>
</gene>
<evidence type="ECO:0000256" key="3">
    <source>
        <dbReference type="ARBA" id="ARBA00022844"/>
    </source>
</evidence>
<dbReference type="EMBL" id="MN033091">
    <property type="protein sequence ID" value="QDH87003.1"/>
    <property type="molecule type" value="Genomic_RNA"/>
</dbReference>
<protein>
    <submittedName>
        <fullName evidence="4">Uncharacterized protein</fullName>
    </submittedName>
</protein>
<evidence type="ECO:0000256" key="1">
    <source>
        <dbReference type="ARBA" id="ARBA00004328"/>
    </source>
</evidence>
<name>A0A514D080_9VIRU</name>
<organism evidence="4">
    <name type="scientific">Leviviridae sp</name>
    <dbReference type="NCBI Taxonomy" id="2027243"/>
    <lineage>
        <taxon>Viruses</taxon>
        <taxon>Riboviria</taxon>
        <taxon>Orthornavirae</taxon>
        <taxon>Lenarviricota</taxon>
        <taxon>Leviviricetes</taxon>
        <taxon>Norzivirales</taxon>
        <taxon>Fiersviridae</taxon>
    </lineage>
</organism>
<dbReference type="InterPro" id="IPR015954">
    <property type="entry name" value="Phage_RNA-type_capsid"/>
</dbReference>
<accession>A0A514D080</accession>